<gene>
    <name evidence="2" type="ORF">OOU_Y34scaffold00030g4</name>
</gene>
<evidence type="ECO:0000313" key="2">
    <source>
        <dbReference type="EMBL" id="ELQ44996.1"/>
    </source>
</evidence>
<name>A0AA97PAQ5_PYRO3</name>
<accession>A0AA97PAQ5</accession>
<feature type="compositionally biased region" description="Low complexity" evidence="1">
    <location>
        <begin position="86"/>
        <end position="99"/>
    </location>
</feature>
<dbReference type="EMBL" id="JH793322">
    <property type="protein sequence ID" value="ELQ44996.1"/>
    <property type="molecule type" value="Genomic_DNA"/>
</dbReference>
<proteinExistence type="predicted"/>
<dbReference type="AlphaFoldDB" id="A0AA97PAQ5"/>
<feature type="region of interest" description="Disordered" evidence="1">
    <location>
        <begin position="63"/>
        <end position="99"/>
    </location>
</feature>
<evidence type="ECO:0000256" key="1">
    <source>
        <dbReference type="SAM" id="MobiDB-lite"/>
    </source>
</evidence>
<organism evidence="2">
    <name type="scientific">Pyricularia oryzae (strain Y34)</name>
    <name type="common">Rice blast fungus</name>
    <name type="synonym">Magnaporthe oryzae</name>
    <dbReference type="NCBI Taxonomy" id="1143189"/>
    <lineage>
        <taxon>Eukaryota</taxon>
        <taxon>Fungi</taxon>
        <taxon>Dikarya</taxon>
        <taxon>Ascomycota</taxon>
        <taxon>Pezizomycotina</taxon>
        <taxon>Sordariomycetes</taxon>
        <taxon>Sordariomycetidae</taxon>
        <taxon>Magnaporthales</taxon>
        <taxon>Pyriculariaceae</taxon>
        <taxon>Pyricularia</taxon>
    </lineage>
</organism>
<reference evidence="2" key="1">
    <citation type="journal article" date="2012" name="PLoS Genet.">
        <title>Comparative analysis of the genomes of two field isolates of the rice blast fungus Magnaporthe oryzae.</title>
        <authorList>
            <person name="Xue M."/>
            <person name="Yang J."/>
            <person name="Li Z."/>
            <person name="Hu S."/>
            <person name="Yao N."/>
            <person name="Dean R.A."/>
            <person name="Zhao W."/>
            <person name="Shen M."/>
            <person name="Zhang H."/>
            <person name="Li C."/>
            <person name="Liu L."/>
            <person name="Cao L."/>
            <person name="Xu X."/>
            <person name="Xing Y."/>
            <person name="Hsiang T."/>
            <person name="Zhang Z."/>
            <person name="Xu J.R."/>
            <person name="Peng Y.L."/>
        </authorList>
    </citation>
    <scope>NUCLEOTIDE SEQUENCE</scope>
    <source>
        <strain evidence="2">Y34</strain>
    </source>
</reference>
<protein>
    <submittedName>
        <fullName evidence="2">Uncharacterized protein</fullName>
    </submittedName>
</protein>
<sequence length="99" mass="10471">MIFATRSAIQLRSATWRAAPRFTSTRLLSVGSKSGTTPAPIEPSESQAIPLGKFYEYILNEPQPIPDVKPEEPPVTAAKSAKAKSSKAAESGNGKKASA</sequence>
<dbReference type="Proteomes" id="UP000011086">
    <property type="component" value="Unassembled WGS sequence"/>
</dbReference>